<organism evidence="2 3">
    <name type="scientific">Sphingobium baderi</name>
    <dbReference type="NCBI Taxonomy" id="1332080"/>
    <lineage>
        <taxon>Bacteria</taxon>
        <taxon>Pseudomonadati</taxon>
        <taxon>Pseudomonadota</taxon>
        <taxon>Alphaproteobacteria</taxon>
        <taxon>Sphingomonadales</taxon>
        <taxon>Sphingomonadaceae</taxon>
        <taxon>Sphingobium</taxon>
    </lineage>
</organism>
<reference evidence="2 3" key="1">
    <citation type="submission" date="2015-11" db="EMBL/GenBank/DDBJ databases">
        <title>A Two-component Flavoprotein Monooxygenase System MeaXY Responsible for para-Hydroxylation of 2-Methyl-6-ethylaniline and 2,6-Diethylaniline in Sphingobium baderi DE-13.</title>
        <authorList>
            <person name="Cheng M."/>
            <person name="Meng Q."/>
            <person name="Yang Y."/>
            <person name="Chu C."/>
            <person name="Yan X."/>
            <person name="He J."/>
            <person name="Li S."/>
        </authorList>
    </citation>
    <scope>NUCLEOTIDE SEQUENCE [LARGE SCALE GENOMIC DNA]</scope>
    <source>
        <strain evidence="2 3">DE-13</strain>
    </source>
</reference>
<dbReference type="InterPro" id="IPR029068">
    <property type="entry name" value="Glyas_Bleomycin-R_OHBP_Dase"/>
</dbReference>
<protein>
    <recommendedName>
        <fullName evidence="1">VOC domain-containing protein</fullName>
    </recommendedName>
</protein>
<dbReference type="Proteomes" id="UP000056968">
    <property type="component" value="Chromosome"/>
</dbReference>
<keyword evidence="3" id="KW-1185">Reference proteome</keyword>
<evidence type="ECO:0000259" key="1">
    <source>
        <dbReference type="PROSITE" id="PS51819"/>
    </source>
</evidence>
<evidence type="ECO:0000313" key="3">
    <source>
        <dbReference type="Proteomes" id="UP000056968"/>
    </source>
</evidence>
<feature type="domain" description="VOC" evidence="1">
    <location>
        <begin position="147"/>
        <end position="261"/>
    </location>
</feature>
<accession>A0A0S3EV81</accession>
<dbReference type="SUPFAM" id="SSF54593">
    <property type="entry name" value="Glyoxalase/Bleomycin resistance protein/Dihydroxybiphenyl dioxygenase"/>
    <property type="match status" value="1"/>
</dbReference>
<gene>
    <name evidence="2" type="ORF">ATN00_02400</name>
</gene>
<dbReference type="STRING" id="1332080.ATN00_02400"/>
<dbReference type="RefSeq" id="WP_062061636.1">
    <property type="nucleotide sequence ID" value="NZ_CP013264.1"/>
</dbReference>
<name>A0A0S3EV81_9SPHN</name>
<dbReference type="EMBL" id="CP013264">
    <property type="protein sequence ID" value="ALR19325.1"/>
    <property type="molecule type" value="Genomic_DNA"/>
</dbReference>
<sequence>MTYVPKFCRIAVVVDDLDAFTRDAAALLGLHFVSPKLDEQFTAFSVAFGEHGLMGIQPHEELPFASQGRLIEVAMDVTSADATTDRLVAGGYQPVVTNFLPAPAANEYLFGRDFHNIPLMVCTAGDNEMQMREQGPFAELELAPLPKVGAVTLVVENMADTARDLERFFDMAFVPCDPMGLGTAGLSGAHRVRLVEGHSPFHAEFHPPLASIDLIYEDVERQRAMLEKSGFSLSERALRSGGHAYYLGSSFHNVPITLYPASADQELRGI</sequence>
<feature type="domain" description="VOC" evidence="1">
    <location>
        <begin position="6"/>
        <end position="124"/>
    </location>
</feature>
<dbReference type="KEGG" id="sbd:ATN00_02400"/>
<dbReference type="PROSITE" id="PS51819">
    <property type="entry name" value="VOC"/>
    <property type="match status" value="2"/>
</dbReference>
<dbReference type="InterPro" id="IPR037523">
    <property type="entry name" value="VOC_core"/>
</dbReference>
<dbReference type="AlphaFoldDB" id="A0A0S3EV81"/>
<evidence type="ECO:0000313" key="2">
    <source>
        <dbReference type="EMBL" id="ALR19325.1"/>
    </source>
</evidence>
<proteinExistence type="predicted"/>